<evidence type="ECO:0000259" key="1">
    <source>
        <dbReference type="Pfam" id="PF05368"/>
    </source>
</evidence>
<accession>A0A3N9TCQ3</accession>
<dbReference type="AlphaFoldDB" id="A0A3N9TCQ3"/>
<dbReference type="PANTHER" id="PTHR47129">
    <property type="entry name" value="QUINONE OXIDOREDUCTASE 2"/>
    <property type="match status" value="1"/>
</dbReference>
<protein>
    <submittedName>
        <fullName evidence="2">SDR family oxidoreductase</fullName>
    </submittedName>
</protein>
<dbReference type="PANTHER" id="PTHR47129:SF1">
    <property type="entry name" value="NMRA-LIKE DOMAIN-CONTAINING PROTEIN"/>
    <property type="match status" value="1"/>
</dbReference>
<evidence type="ECO:0000313" key="2">
    <source>
        <dbReference type="EMBL" id="RQW61820.1"/>
    </source>
</evidence>
<dbReference type="InterPro" id="IPR052718">
    <property type="entry name" value="NmrA-type_oxidoreductase"/>
</dbReference>
<dbReference type="OrthoDB" id="5510591at2"/>
<dbReference type="RefSeq" id="WP_124938419.1">
    <property type="nucleotide sequence ID" value="NZ_RJVQ01000009.1"/>
</dbReference>
<proteinExistence type="predicted"/>
<reference evidence="2 3" key="1">
    <citation type="submission" date="2018-11" db="EMBL/GenBank/DDBJ databases">
        <title>Vibrio LJC006 sp. nov., isolated from seawater during the bloom of the enteromorpha.</title>
        <authorList>
            <person name="Liang J."/>
        </authorList>
    </citation>
    <scope>NUCLEOTIDE SEQUENCE [LARGE SCALE GENOMIC DNA]</scope>
    <source>
        <strain evidence="2 3">LJC006</strain>
    </source>
</reference>
<dbReference type="Gene3D" id="3.90.25.10">
    <property type="entry name" value="UDP-galactose 4-epimerase, domain 1"/>
    <property type="match status" value="1"/>
</dbReference>
<dbReference type="Pfam" id="PF05368">
    <property type="entry name" value="NmrA"/>
    <property type="match status" value="1"/>
</dbReference>
<keyword evidence="3" id="KW-1185">Reference proteome</keyword>
<dbReference type="CDD" id="cd05269">
    <property type="entry name" value="TMR_SDR_a"/>
    <property type="match status" value="1"/>
</dbReference>
<dbReference type="InterPro" id="IPR008030">
    <property type="entry name" value="NmrA-like"/>
</dbReference>
<dbReference type="Gene3D" id="3.40.50.720">
    <property type="entry name" value="NAD(P)-binding Rossmann-like Domain"/>
    <property type="match status" value="1"/>
</dbReference>
<dbReference type="Proteomes" id="UP000281112">
    <property type="component" value="Unassembled WGS sequence"/>
</dbReference>
<gene>
    <name evidence="2" type="ORF">EES38_17070</name>
</gene>
<evidence type="ECO:0000313" key="3">
    <source>
        <dbReference type="Proteomes" id="UP000281112"/>
    </source>
</evidence>
<feature type="domain" description="NmrA-like" evidence="1">
    <location>
        <begin position="2"/>
        <end position="255"/>
    </location>
</feature>
<dbReference type="InterPro" id="IPR036291">
    <property type="entry name" value="NAD(P)-bd_dom_sf"/>
</dbReference>
<dbReference type="SUPFAM" id="SSF51735">
    <property type="entry name" value="NAD(P)-binding Rossmann-fold domains"/>
    <property type="match status" value="1"/>
</dbReference>
<comment type="caution">
    <text evidence="2">The sequence shown here is derived from an EMBL/GenBank/DDBJ whole genome shotgun (WGS) entry which is preliminary data.</text>
</comment>
<sequence>MIAVTGATGQLGKLVISSLIKKGIAAEEIVAVVRDPQKAGILAAQGVELRQADYNNPAAFQKALNGVQKLLLISSSEVGQRYEQHTNVINAAKANNVELIAYTSLLHCDRSPLGLAEEHKATEAYLAEQGVPYVLLRNGWYTENYLASVSPAIENGAFIGCAGDGKISSATRQDYAEAAASVLVSDEEQSGKTYELAGDSSYTLSELAQLISEVTSKTVPYVNMAEEEYEATLKGAGLPGPIANLLANSDSGAAQGGLYDDSGTLSTLIGRPTTTLKAALSDFLK</sequence>
<organism evidence="2 3">
    <name type="scientific">Vibrio viridaestus</name>
    <dbReference type="NCBI Taxonomy" id="2487322"/>
    <lineage>
        <taxon>Bacteria</taxon>
        <taxon>Pseudomonadati</taxon>
        <taxon>Pseudomonadota</taxon>
        <taxon>Gammaproteobacteria</taxon>
        <taxon>Vibrionales</taxon>
        <taxon>Vibrionaceae</taxon>
        <taxon>Vibrio</taxon>
    </lineage>
</organism>
<name>A0A3N9TCQ3_9VIBR</name>
<dbReference type="EMBL" id="RJVQ01000009">
    <property type="protein sequence ID" value="RQW61820.1"/>
    <property type="molecule type" value="Genomic_DNA"/>
</dbReference>